<proteinExistence type="predicted"/>
<feature type="transmembrane region" description="Helical" evidence="1">
    <location>
        <begin position="139"/>
        <end position="160"/>
    </location>
</feature>
<protein>
    <submittedName>
        <fullName evidence="2">Unannotated protein</fullName>
    </submittedName>
</protein>
<reference evidence="2" key="1">
    <citation type="submission" date="2020-05" db="EMBL/GenBank/DDBJ databases">
        <authorList>
            <person name="Chiriac C."/>
            <person name="Salcher M."/>
            <person name="Ghai R."/>
            <person name="Kavagutti S V."/>
        </authorList>
    </citation>
    <scope>NUCLEOTIDE SEQUENCE</scope>
</reference>
<keyword evidence="1" id="KW-1133">Transmembrane helix</keyword>
<gene>
    <name evidence="2" type="ORF">UFOPK3772_01336</name>
</gene>
<dbReference type="EMBL" id="CAFBNE010000036">
    <property type="protein sequence ID" value="CAB4947708.1"/>
    <property type="molecule type" value="Genomic_DNA"/>
</dbReference>
<feature type="transmembrane region" description="Helical" evidence="1">
    <location>
        <begin position="280"/>
        <end position="302"/>
    </location>
</feature>
<dbReference type="AlphaFoldDB" id="A0A6J7JV25"/>
<evidence type="ECO:0000256" key="1">
    <source>
        <dbReference type="SAM" id="Phobius"/>
    </source>
</evidence>
<dbReference type="PANTHER" id="PTHR20992">
    <property type="entry name" value="AT15442P-RELATED"/>
    <property type="match status" value="1"/>
</dbReference>
<sequence>MLSLRVSCPASLCASVEAVLRAEPTISSLTVHRGASLTPQGDVFIADLPRETANALVDSLMELGVQHEGTVTLTPVGTWISSPGLEAERRAPGRGPDSVVWAEVTERAYSETELTWTYVSFMILATLLAAIAIVTDSAILVIGAMVLGPEFVPIAALGLGMVRRRPGLIRQALRTLVIGFAVSISVVAVVALLARLTGVIDVSQIESARPGTAFIYTPNWWSLTVSVLAGAAGVLSLTAAKGNGLVGVFISVTTIPASGNVALALIFGVWSEVLGSTAQLAINIIGMGLAGWATLALQQIVWGRITSRRQSRTRPAP</sequence>
<keyword evidence="1" id="KW-0812">Transmembrane</keyword>
<feature type="transmembrane region" description="Helical" evidence="1">
    <location>
        <begin position="220"/>
        <end position="238"/>
    </location>
</feature>
<feature type="transmembrane region" description="Helical" evidence="1">
    <location>
        <begin position="172"/>
        <end position="200"/>
    </location>
</feature>
<dbReference type="InterPro" id="IPR005240">
    <property type="entry name" value="DUF389"/>
</dbReference>
<dbReference type="Pfam" id="PF04087">
    <property type="entry name" value="DUF389"/>
    <property type="match status" value="1"/>
</dbReference>
<dbReference type="PANTHER" id="PTHR20992:SF9">
    <property type="entry name" value="AT15442P-RELATED"/>
    <property type="match status" value="1"/>
</dbReference>
<organism evidence="2">
    <name type="scientific">freshwater metagenome</name>
    <dbReference type="NCBI Taxonomy" id="449393"/>
    <lineage>
        <taxon>unclassified sequences</taxon>
        <taxon>metagenomes</taxon>
        <taxon>ecological metagenomes</taxon>
    </lineage>
</organism>
<evidence type="ECO:0000313" key="2">
    <source>
        <dbReference type="EMBL" id="CAB4947708.1"/>
    </source>
</evidence>
<feature type="transmembrane region" description="Helical" evidence="1">
    <location>
        <begin position="115"/>
        <end position="133"/>
    </location>
</feature>
<accession>A0A6J7JV25</accession>
<name>A0A6J7JV25_9ZZZZ</name>
<feature type="transmembrane region" description="Helical" evidence="1">
    <location>
        <begin position="245"/>
        <end position="268"/>
    </location>
</feature>
<keyword evidence="1" id="KW-0472">Membrane</keyword>